<dbReference type="AlphaFoldDB" id="A0A3S1BAZ0"/>
<evidence type="ECO:0000313" key="2">
    <source>
        <dbReference type="EMBL" id="RUS76344.1"/>
    </source>
</evidence>
<name>A0A3S1BAZ0_ELYCH</name>
<evidence type="ECO:0000256" key="1">
    <source>
        <dbReference type="SAM" id="Phobius"/>
    </source>
</evidence>
<reference evidence="2 3" key="1">
    <citation type="submission" date="2019-01" db="EMBL/GenBank/DDBJ databases">
        <title>A draft genome assembly of the solar-powered sea slug Elysia chlorotica.</title>
        <authorList>
            <person name="Cai H."/>
            <person name="Li Q."/>
            <person name="Fang X."/>
            <person name="Li J."/>
            <person name="Curtis N.E."/>
            <person name="Altenburger A."/>
            <person name="Shibata T."/>
            <person name="Feng M."/>
            <person name="Maeda T."/>
            <person name="Schwartz J.A."/>
            <person name="Shigenobu S."/>
            <person name="Lundholm N."/>
            <person name="Nishiyama T."/>
            <person name="Yang H."/>
            <person name="Hasebe M."/>
            <person name="Li S."/>
            <person name="Pierce S.K."/>
            <person name="Wang J."/>
        </authorList>
    </citation>
    <scope>NUCLEOTIDE SEQUENCE [LARGE SCALE GENOMIC DNA]</scope>
    <source>
        <strain evidence="2">EC2010</strain>
        <tissue evidence="2">Whole organism of an adult</tissue>
    </source>
</reference>
<keyword evidence="1" id="KW-1133">Transmembrane helix</keyword>
<gene>
    <name evidence="2" type="ORF">EGW08_015906</name>
</gene>
<feature type="transmembrane region" description="Helical" evidence="1">
    <location>
        <begin position="122"/>
        <end position="139"/>
    </location>
</feature>
<sequence>MVTRQKTTTTKVQNSIGPTAVHVVVSPWPTAAEVSLLGVDYGWGESVAQICRLRHAVPVSAAIVSGQAAALVHRVGVLGWRRLVVVAHAVPKGRVVPVMMTPGVVVVSLVARVVVLVRRVSVGVAGVGLLLLAVAVHVVDGARAVAALLFLILIVIVVVKARVPRDEQDYGQQDRQTTSNTSDHEAPVIFVVADVRVLDLHSCEDNTGRTAQALEE</sequence>
<dbReference type="Proteomes" id="UP000271974">
    <property type="component" value="Unassembled WGS sequence"/>
</dbReference>
<proteinExistence type="predicted"/>
<keyword evidence="1" id="KW-0472">Membrane</keyword>
<feature type="transmembrane region" description="Helical" evidence="1">
    <location>
        <begin position="145"/>
        <end position="163"/>
    </location>
</feature>
<feature type="non-terminal residue" evidence="2">
    <location>
        <position position="216"/>
    </location>
</feature>
<feature type="transmembrane region" description="Helical" evidence="1">
    <location>
        <begin position="95"/>
        <end position="115"/>
    </location>
</feature>
<protein>
    <submittedName>
        <fullName evidence="2">Uncharacterized protein</fullName>
    </submittedName>
</protein>
<comment type="caution">
    <text evidence="2">The sequence shown here is derived from an EMBL/GenBank/DDBJ whole genome shotgun (WGS) entry which is preliminary data.</text>
</comment>
<accession>A0A3S1BAZ0</accession>
<keyword evidence="1" id="KW-0812">Transmembrane</keyword>
<keyword evidence="3" id="KW-1185">Reference proteome</keyword>
<organism evidence="2 3">
    <name type="scientific">Elysia chlorotica</name>
    <name type="common">Eastern emerald elysia</name>
    <name type="synonym">Sea slug</name>
    <dbReference type="NCBI Taxonomy" id="188477"/>
    <lineage>
        <taxon>Eukaryota</taxon>
        <taxon>Metazoa</taxon>
        <taxon>Spiralia</taxon>
        <taxon>Lophotrochozoa</taxon>
        <taxon>Mollusca</taxon>
        <taxon>Gastropoda</taxon>
        <taxon>Heterobranchia</taxon>
        <taxon>Euthyneura</taxon>
        <taxon>Panpulmonata</taxon>
        <taxon>Sacoglossa</taxon>
        <taxon>Placobranchoidea</taxon>
        <taxon>Plakobranchidae</taxon>
        <taxon>Elysia</taxon>
    </lineage>
</organism>
<evidence type="ECO:0000313" key="3">
    <source>
        <dbReference type="Proteomes" id="UP000271974"/>
    </source>
</evidence>
<dbReference type="EMBL" id="RQTK01000670">
    <property type="protein sequence ID" value="RUS76344.1"/>
    <property type="molecule type" value="Genomic_DNA"/>
</dbReference>
<feature type="transmembrane region" description="Helical" evidence="1">
    <location>
        <begin position="56"/>
        <end position="75"/>
    </location>
</feature>